<gene>
    <name evidence="10" type="ORF">FWK35_00037694</name>
</gene>
<evidence type="ECO:0000256" key="5">
    <source>
        <dbReference type="ARBA" id="ARBA00023002"/>
    </source>
</evidence>
<comment type="pathway">
    <text evidence="1">Carotenoid biosynthesis.</text>
</comment>
<evidence type="ECO:0000256" key="8">
    <source>
        <dbReference type="SAM" id="SignalP"/>
    </source>
</evidence>
<dbReference type="PROSITE" id="PS00982">
    <property type="entry name" value="PHYTOENE_DH"/>
    <property type="match status" value="1"/>
</dbReference>
<feature type="transmembrane region" description="Helical" evidence="7">
    <location>
        <begin position="509"/>
        <end position="530"/>
    </location>
</feature>
<feature type="domain" description="Amine oxidase" evidence="9">
    <location>
        <begin position="18"/>
        <end position="482"/>
    </location>
</feature>
<keyword evidence="7" id="KW-0812">Transmembrane</keyword>
<sequence length="532" mass="60825">IIAKMVVKVIIIGAGVGGTAAAARLSKKGFQVEIYEKNAYNGGRCSLIHQNGHRFDQGPSLYLMPKIFEETFEDLGEDINNHIELLKCPSNYSVHFHDGETFELTTDISKFSRSLEKYEGSGESTLINFLSYLKETHVHYQRSVKVALKTDFQNWYDFFNPKHIPDVIKLHLLDTVYNRVCKYFKSDYMRKAFSFQTMYLGMSPYDGLAPYSLLQYTEIAEGIWYPKGGFNKVLQSLEKIAVQNGAKFNYNIDVQEIIVDDNGVAKGIKLTNGDVINSDIVICNADLVYAYNKLLPKTSYAEKLGKKELTSSSISFYWSMKTVVSQLKVHNIFLAEKYKESFDQIFKDHTLPDEPSFYVNVPSRIDPTAAPEGKDTIVVLVPVGHISDVPNIDFDKLVNRAREQVIDTIEKRLKISDFRSMIDHEIVNDPRTWQNEFNLWKGSILGLSHSLFQVLWFRPSLKCKIFENLYFVGASAQPGTGVPIVLCGAKMLEKQLCDRFLECKTEINIWSRCVSFLIGLLALLIFWYFFKF</sequence>
<dbReference type="FunFam" id="3.50.50.60:FF:000171">
    <property type="entry name" value="zeta-carotene-forming phytoene desaturase"/>
    <property type="match status" value="1"/>
</dbReference>
<evidence type="ECO:0000256" key="2">
    <source>
        <dbReference type="ARBA" id="ARBA00006046"/>
    </source>
</evidence>
<evidence type="ECO:0000256" key="1">
    <source>
        <dbReference type="ARBA" id="ARBA00004829"/>
    </source>
</evidence>
<dbReference type="InterPro" id="IPR036188">
    <property type="entry name" value="FAD/NAD-bd_sf"/>
</dbReference>
<comment type="similarity">
    <text evidence="2">Belongs to the carotenoid/retinoid oxidoreductase family.</text>
</comment>
<feature type="chain" id="PRO_5026119120" description="Phytoene desaturase" evidence="8">
    <location>
        <begin position="22"/>
        <end position="532"/>
    </location>
</feature>
<reference evidence="10 11" key="1">
    <citation type="submission" date="2019-08" db="EMBL/GenBank/DDBJ databases">
        <title>Whole genome of Aphis craccivora.</title>
        <authorList>
            <person name="Voronova N.V."/>
            <person name="Shulinski R.S."/>
            <person name="Bandarenka Y.V."/>
            <person name="Zhorov D.G."/>
            <person name="Warner D."/>
        </authorList>
    </citation>
    <scope>NUCLEOTIDE SEQUENCE [LARGE SCALE GENOMIC DNA]</scope>
    <source>
        <strain evidence="10">180601</strain>
        <tissue evidence="10">Whole Body</tissue>
    </source>
</reference>
<evidence type="ECO:0000259" key="9">
    <source>
        <dbReference type="Pfam" id="PF01593"/>
    </source>
</evidence>
<dbReference type="OrthoDB" id="7777654at2759"/>
<dbReference type="GO" id="GO:0016627">
    <property type="term" value="F:oxidoreductase activity, acting on the CH-CH group of donors"/>
    <property type="evidence" value="ECO:0007669"/>
    <property type="project" value="UniProtKB-ARBA"/>
</dbReference>
<evidence type="ECO:0000313" key="10">
    <source>
        <dbReference type="EMBL" id="KAF0719921.1"/>
    </source>
</evidence>
<dbReference type="Gene3D" id="3.50.50.60">
    <property type="entry name" value="FAD/NAD(P)-binding domain"/>
    <property type="match status" value="2"/>
</dbReference>
<keyword evidence="4" id="KW-0125">Carotenoid biosynthesis</keyword>
<evidence type="ECO:0000313" key="11">
    <source>
        <dbReference type="Proteomes" id="UP000478052"/>
    </source>
</evidence>
<feature type="non-terminal residue" evidence="10">
    <location>
        <position position="1"/>
    </location>
</feature>
<dbReference type="Pfam" id="PF01593">
    <property type="entry name" value="Amino_oxidase"/>
    <property type="match status" value="1"/>
</dbReference>
<evidence type="ECO:0000256" key="4">
    <source>
        <dbReference type="ARBA" id="ARBA00022746"/>
    </source>
</evidence>
<accession>A0A6G0W4F2</accession>
<dbReference type="SUPFAM" id="SSF51905">
    <property type="entry name" value="FAD/NAD(P)-binding domain"/>
    <property type="match status" value="1"/>
</dbReference>
<dbReference type="NCBIfam" id="TIGR02734">
    <property type="entry name" value="crtI_fam"/>
    <property type="match status" value="1"/>
</dbReference>
<dbReference type="EMBL" id="VUJU01009500">
    <property type="protein sequence ID" value="KAF0719921.1"/>
    <property type="molecule type" value="Genomic_DNA"/>
</dbReference>
<keyword evidence="5" id="KW-0560">Oxidoreductase</keyword>
<dbReference type="InterPro" id="IPR014105">
    <property type="entry name" value="Carotenoid/retinoid_OxRdtase"/>
</dbReference>
<dbReference type="AlphaFoldDB" id="A0A6G0W4F2"/>
<organism evidence="10 11">
    <name type="scientific">Aphis craccivora</name>
    <name type="common">Cowpea aphid</name>
    <dbReference type="NCBI Taxonomy" id="307492"/>
    <lineage>
        <taxon>Eukaryota</taxon>
        <taxon>Metazoa</taxon>
        <taxon>Ecdysozoa</taxon>
        <taxon>Arthropoda</taxon>
        <taxon>Hexapoda</taxon>
        <taxon>Insecta</taxon>
        <taxon>Pterygota</taxon>
        <taxon>Neoptera</taxon>
        <taxon>Paraneoptera</taxon>
        <taxon>Hemiptera</taxon>
        <taxon>Sternorrhyncha</taxon>
        <taxon>Aphidomorpha</taxon>
        <taxon>Aphidoidea</taxon>
        <taxon>Aphididae</taxon>
        <taxon>Aphidini</taxon>
        <taxon>Aphis</taxon>
        <taxon>Aphis</taxon>
    </lineage>
</organism>
<dbReference type="PANTHER" id="PTHR43734:SF1">
    <property type="entry name" value="PHYTOENE DESATURASE"/>
    <property type="match status" value="1"/>
</dbReference>
<dbReference type="Proteomes" id="UP000478052">
    <property type="component" value="Unassembled WGS sequence"/>
</dbReference>
<dbReference type="GO" id="GO:0016117">
    <property type="term" value="P:carotenoid biosynthetic process"/>
    <property type="evidence" value="ECO:0007669"/>
    <property type="project" value="UniProtKB-KW"/>
</dbReference>
<protein>
    <recommendedName>
        <fullName evidence="3">Phytoene desaturase</fullName>
    </recommendedName>
    <alternativeName>
        <fullName evidence="6">Phytoene desaturase (3,4-didehydrolycopene-forming)</fullName>
    </alternativeName>
</protein>
<evidence type="ECO:0000256" key="6">
    <source>
        <dbReference type="ARBA" id="ARBA00034551"/>
    </source>
</evidence>
<keyword evidence="11" id="KW-1185">Reference proteome</keyword>
<evidence type="ECO:0000256" key="7">
    <source>
        <dbReference type="SAM" id="Phobius"/>
    </source>
</evidence>
<comment type="caution">
    <text evidence="10">The sequence shown here is derived from an EMBL/GenBank/DDBJ whole genome shotgun (WGS) entry which is preliminary data.</text>
</comment>
<name>A0A6G0W4F2_APHCR</name>
<keyword evidence="8" id="KW-0732">Signal</keyword>
<keyword evidence="7" id="KW-1133">Transmembrane helix</keyword>
<dbReference type="InterPro" id="IPR008150">
    <property type="entry name" value="Phytoene_DH_bac_CS"/>
</dbReference>
<keyword evidence="7" id="KW-0472">Membrane</keyword>
<dbReference type="PANTHER" id="PTHR43734">
    <property type="entry name" value="PHYTOENE DESATURASE"/>
    <property type="match status" value="1"/>
</dbReference>
<proteinExistence type="inferred from homology"/>
<evidence type="ECO:0000256" key="3">
    <source>
        <dbReference type="ARBA" id="ARBA00013293"/>
    </source>
</evidence>
<feature type="signal peptide" evidence="8">
    <location>
        <begin position="1"/>
        <end position="21"/>
    </location>
</feature>
<dbReference type="InterPro" id="IPR002937">
    <property type="entry name" value="Amino_oxidase"/>
</dbReference>